<organism evidence="2">
    <name type="scientific">uncultured Caudovirales phage</name>
    <dbReference type="NCBI Taxonomy" id="2100421"/>
    <lineage>
        <taxon>Viruses</taxon>
        <taxon>Duplodnaviria</taxon>
        <taxon>Heunggongvirae</taxon>
        <taxon>Uroviricota</taxon>
        <taxon>Caudoviricetes</taxon>
        <taxon>Peduoviridae</taxon>
        <taxon>Maltschvirus</taxon>
        <taxon>Maltschvirus maltsch</taxon>
    </lineage>
</organism>
<reference evidence="2" key="1">
    <citation type="submission" date="2020-05" db="EMBL/GenBank/DDBJ databases">
        <authorList>
            <person name="Chiriac C."/>
            <person name="Salcher M."/>
            <person name="Ghai R."/>
            <person name="Kavagutti S V."/>
        </authorList>
    </citation>
    <scope>NUCLEOTIDE SEQUENCE</scope>
</reference>
<feature type="region of interest" description="Disordered" evidence="1">
    <location>
        <begin position="844"/>
        <end position="870"/>
    </location>
</feature>
<gene>
    <name evidence="2" type="ORF">UFOVP1604_304</name>
</gene>
<protein>
    <submittedName>
        <fullName evidence="2">Uncharacterized protein</fullName>
    </submittedName>
</protein>
<proteinExistence type="predicted"/>
<name>A0A6J5SX71_9CAUD</name>
<evidence type="ECO:0000313" key="2">
    <source>
        <dbReference type="EMBL" id="CAB4219221.1"/>
    </source>
</evidence>
<sequence length="1453" mass="160134">MNVTFKSLINDIKCGKLASPVFTEADLANVKACLPEPIAPVAKEFKIPMPADNGNCINQGVEDVKAILIDQMAKQATTIEIAVVKGRVQEALDHYTVISEYYKERLDFFNSTISNVEPLTSEYLYWTDEYTRTLAIENQIWDTYITTNQTYDTYYYALRLIHSIGDAQFKLITTYDSQILKKYMPDSYYSVLISGSVYKIYYEARQNRILAEENQIVAKQGATNALSQKLESLPPLGFASTTSQTLSSLCKEISGQFIPYFDNDQTSTIINIPAFTAAFGVRLIDLHITTITVPQIKQDGSSESVARYIPVKENTNLTNKPFDNTLATFCLSIPADSVSSNPLSNYDYIPGALYNRVSNGYPGLYRKFANPIRYLYTLEERGLSVDPNKIDPIFKGIENAPISITEGDTQFYIKSQAAYEKFYETLNSTLEIKKKAEIEKVFPNQIEPTINELKVIAKREVADFFRRTADVQIKLARPTSYRAQTSSIYSNGNFKYSPVDSVLPEKLAYYTKAYSEILEKIKECNTEIELLDVKIKENSMDPDVLAKKIAEVACFKGPAATVIPTKDCEAKTLKKLGQDPLFIRTLGGNDASLPDMTNSCYWREFTKSLNKVSLLPIPDLTAPVFRYYPINNIIPTPLGIALIPIPQKWRTLFTLSTPVGTLVTFLTMPIAIVGIPLPSIYILYFAPDGNKYMLLAPNIPLVYMTPTSIKYGFEIDQTAASENPLGLDPANPFKGQLIKGSLVSPLAISGNASKAVRLTALAATLALGKNPNITTRDGTPIGEVDPITYIASYAGDLEKMMNFLDLDLANDFDKQIADFKRSMNLQFNKLGEIQLTAVTKLKDKTRKDRESQVMGAENESNLKKKRESKKAARSLDPITLSSKISGVLDDFDKYIDKIKLGTISFPDSPTKLNPKLPSSISGLQPTIEKAAKGLLGFDLESTDLIAKIKRMASQVDPTKLKSKKSFNLNKADDVREFKKAIKEYSNKALDYLQGNANPADENIDPNLSDAEKGKIKKAAKLRKERLQKALTFTTLSVAAPNLKLFDPTAPCCAAAQPPLDIVSPQILAALGVFNALLDAILAGLTIDVLKSLLGESLEEIGISTITTLFNSLLGLLPPIILPEKPDIVSISQAVILPILSALSVPQSPNPTGVPFPIQIVIPLDIVIKPLLKLALAYLLELILRMLSDAGDMLTANQGPNSSSLKEILRQIPCGNSEFAKVSTTASSNYVSVTLPNGFNIKLPKIPMLPLDIVSYFALLTSTDLVELIKGLLNTAIDGILEPLKTIVSPILSLTKSLKDLSFTVVDSANPYILPIKLALMLIQLEIPNSAKLKLANLEAINLLKAAYIPVITFAEPVVKELAYLVSILACSFGNKPGVQVARIASSPFFNQDDLPPWERLTHKNPLFAIFLDELAWRGSITSTGTLLFQSKMPGLYPTAWSPSIFIDPGMHTS</sequence>
<accession>A0A6J5SX71</accession>
<dbReference type="EMBL" id="LR797474">
    <property type="protein sequence ID" value="CAB4219221.1"/>
    <property type="molecule type" value="Genomic_DNA"/>
</dbReference>
<evidence type="ECO:0000256" key="1">
    <source>
        <dbReference type="SAM" id="MobiDB-lite"/>
    </source>
</evidence>